<evidence type="ECO:0000259" key="2">
    <source>
        <dbReference type="Pfam" id="PF13478"/>
    </source>
</evidence>
<comment type="caution">
    <text evidence="3">The sequence shown here is derived from an EMBL/GenBank/DDBJ whole genome shotgun (WGS) entry which is preliminary data.</text>
</comment>
<sequence>MITLDQRVIDTALRWHHAGQAVWLCTVLRTWGSSPRAPGTMMVINQNGECCGSLSGGCIEEDFLARLAEGHYRVTSQVIRYGEGGRQTQVKLPCGGRLDVLVEYLLPDTVSGALLQAMHQALIGKSRLIKTLSAGERASWDVVALSAVLPVLSYQDPDIVLPVGAIPELLVAGYSAVAFECIRFGQLLGFHVRVCEHRPEMLSELERHFTGEDNITIVPQHPARWLELNGAHASVAIVSLTHDPRIDELTMMEAVNTHAFYIGIMGSEKNSAKRKARLQAIAGFDQEELARISAPIGIAIGSKTPAEIALSVMADIVRIKNQHGA</sequence>
<gene>
    <name evidence="3" type="ORF">C7431_107107</name>
</gene>
<evidence type="ECO:0000313" key="3">
    <source>
        <dbReference type="EMBL" id="PWK95707.1"/>
    </source>
</evidence>
<feature type="domain" description="XdhC- CoxI" evidence="1">
    <location>
        <begin position="15"/>
        <end position="81"/>
    </location>
</feature>
<dbReference type="STRING" id="574096.HA38_03505"/>
<dbReference type="RefSeq" id="WP_109717702.1">
    <property type="nucleotide sequence ID" value="NZ_CP193925.1"/>
</dbReference>
<dbReference type="EMBL" id="QGHF01000007">
    <property type="protein sequence ID" value="PWK95707.1"/>
    <property type="molecule type" value="Genomic_DNA"/>
</dbReference>
<dbReference type="OrthoDB" id="9815497at2"/>
<dbReference type="Pfam" id="PF02625">
    <property type="entry name" value="XdhC_CoxI"/>
    <property type="match status" value="1"/>
</dbReference>
<dbReference type="Gene3D" id="3.40.50.720">
    <property type="entry name" value="NAD(P)-binding Rossmann-like Domain"/>
    <property type="match status" value="1"/>
</dbReference>
<feature type="domain" description="XdhC Rossmann" evidence="2">
    <location>
        <begin position="169"/>
        <end position="316"/>
    </location>
</feature>
<organism evidence="3 4">
    <name type="scientific">Pantoea allii</name>
    <dbReference type="NCBI Taxonomy" id="574096"/>
    <lineage>
        <taxon>Bacteria</taxon>
        <taxon>Pseudomonadati</taxon>
        <taxon>Pseudomonadota</taxon>
        <taxon>Gammaproteobacteria</taxon>
        <taxon>Enterobacterales</taxon>
        <taxon>Erwiniaceae</taxon>
        <taxon>Pantoea</taxon>
    </lineage>
</organism>
<proteinExistence type="predicted"/>
<accession>A0A2V2BEJ8</accession>
<reference evidence="3 4" key="1">
    <citation type="submission" date="2018-05" db="EMBL/GenBank/DDBJ databases">
        <title>Genomic Encyclopedia of Type Strains, Phase IV (KMG-V): Genome sequencing to study the core and pangenomes of soil and plant-associated prokaryotes.</title>
        <authorList>
            <person name="Whitman W."/>
        </authorList>
    </citation>
    <scope>NUCLEOTIDE SEQUENCE [LARGE SCALE GENOMIC DNA]</scope>
    <source>
        <strain evidence="3 4">PNA 200-10</strain>
    </source>
</reference>
<evidence type="ECO:0000259" key="1">
    <source>
        <dbReference type="Pfam" id="PF02625"/>
    </source>
</evidence>
<dbReference type="Pfam" id="PF13478">
    <property type="entry name" value="XdhC_C"/>
    <property type="match status" value="1"/>
</dbReference>
<dbReference type="InterPro" id="IPR052698">
    <property type="entry name" value="MoCofactor_Util/Proc"/>
</dbReference>
<dbReference type="PANTHER" id="PTHR30388:SF4">
    <property type="entry name" value="MOLYBDENUM COFACTOR INSERTION CHAPERONE PAOD"/>
    <property type="match status" value="1"/>
</dbReference>
<dbReference type="AlphaFoldDB" id="A0A2V2BEJ8"/>
<dbReference type="InterPro" id="IPR027051">
    <property type="entry name" value="XdhC_Rossmann_dom"/>
</dbReference>
<dbReference type="InterPro" id="IPR003777">
    <property type="entry name" value="XdhC_CoxI"/>
</dbReference>
<dbReference type="PANTHER" id="PTHR30388">
    <property type="entry name" value="ALDEHYDE OXIDOREDUCTASE MOLYBDENUM COFACTOR ASSEMBLY PROTEIN"/>
    <property type="match status" value="1"/>
</dbReference>
<name>A0A2V2BEJ8_9GAMM</name>
<protein>
    <submittedName>
        <fullName evidence="3">Xanthine dehydrogenase accessory factor</fullName>
    </submittedName>
</protein>
<dbReference type="Proteomes" id="UP000245981">
    <property type="component" value="Unassembled WGS sequence"/>
</dbReference>
<evidence type="ECO:0000313" key="4">
    <source>
        <dbReference type="Proteomes" id="UP000245981"/>
    </source>
</evidence>